<dbReference type="SMART" id="SM00740">
    <property type="entry name" value="PASTA"/>
    <property type="match status" value="4"/>
</dbReference>
<dbReference type="Gene3D" id="1.10.510.10">
    <property type="entry name" value="Transferase(Phosphotransferase) domain 1"/>
    <property type="match status" value="1"/>
</dbReference>
<gene>
    <name evidence="15" type="primary">pknB</name>
    <name evidence="15" type="ORF">ACFSCS_10380</name>
</gene>
<dbReference type="CDD" id="cd06577">
    <property type="entry name" value="PASTA_pknB"/>
    <property type="match status" value="4"/>
</dbReference>
<feature type="transmembrane region" description="Helical" evidence="12">
    <location>
        <begin position="342"/>
        <end position="365"/>
    </location>
</feature>
<evidence type="ECO:0000256" key="3">
    <source>
        <dbReference type="ARBA" id="ARBA00022679"/>
    </source>
</evidence>
<dbReference type="GO" id="GO:0016301">
    <property type="term" value="F:kinase activity"/>
    <property type="evidence" value="ECO:0007669"/>
    <property type="project" value="UniProtKB-KW"/>
</dbReference>
<evidence type="ECO:0000256" key="1">
    <source>
        <dbReference type="ARBA" id="ARBA00012513"/>
    </source>
</evidence>
<feature type="domain" description="PASTA" evidence="14">
    <location>
        <begin position="370"/>
        <end position="436"/>
    </location>
</feature>
<dbReference type="PROSITE" id="PS51178">
    <property type="entry name" value="PASTA"/>
    <property type="match status" value="3"/>
</dbReference>
<comment type="caution">
    <text evidence="15">The sequence shown here is derived from an EMBL/GenBank/DDBJ whole genome shotgun (WGS) entry which is preliminary data.</text>
</comment>
<dbReference type="InterPro" id="IPR008271">
    <property type="entry name" value="Ser/Thr_kinase_AS"/>
</dbReference>
<evidence type="ECO:0000313" key="16">
    <source>
        <dbReference type="Proteomes" id="UP001597326"/>
    </source>
</evidence>
<comment type="catalytic activity">
    <reaction evidence="8">
        <text>L-threonyl-[protein] + ATP = O-phospho-L-threonyl-[protein] + ADP + H(+)</text>
        <dbReference type="Rhea" id="RHEA:46608"/>
        <dbReference type="Rhea" id="RHEA-COMP:11060"/>
        <dbReference type="Rhea" id="RHEA-COMP:11605"/>
        <dbReference type="ChEBI" id="CHEBI:15378"/>
        <dbReference type="ChEBI" id="CHEBI:30013"/>
        <dbReference type="ChEBI" id="CHEBI:30616"/>
        <dbReference type="ChEBI" id="CHEBI:61977"/>
        <dbReference type="ChEBI" id="CHEBI:456216"/>
        <dbReference type="EC" id="2.7.11.1"/>
    </reaction>
</comment>
<dbReference type="Gene3D" id="3.30.10.20">
    <property type="match status" value="4"/>
</dbReference>
<keyword evidence="12" id="KW-0472">Membrane</keyword>
<dbReference type="EC" id="2.7.11.1" evidence="1"/>
<dbReference type="InterPro" id="IPR000719">
    <property type="entry name" value="Prot_kinase_dom"/>
</dbReference>
<keyword evidence="6 15" id="KW-0418">Kinase</keyword>
<feature type="domain" description="PASTA" evidence="14">
    <location>
        <begin position="513"/>
        <end position="574"/>
    </location>
</feature>
<dbReference type="PROSITE" id="PS00107">
    <property type="entry name" value="PROTEIN_KINASE_ATP"/>
    <property type="match status" value="1"/>
</dbReference>
<dbReference type="PROSITE" id="PS50011">
    <property type="entry name" value="PROTEIN_KINASE_DOM"/>
    <property type="match status" value="1"/>
</dbReference>
<proteinExistence type="predicted"/>
<dbReference type="NCBIfam" id="NF033483">
    <property type="entry name" value="PknB_PASTA_kin"/>
    <property type="match status" value="1"/>
</dbReference>
<keyword evidence="4" id="KW-0677">Repeat</keyword>
<feature type="domain" description="PASTA" evidence="14">
    <location>
        <begin position="575"/>
        <end position="640"/>
    </location>
</feature>
<dbReference type="RefSeq" id="WP_343873768.1">
    <property type="nucleotide sequence ID" value="NZ_BAAAIX010000020.1"/>
</dbReference>
<evidence type="ECO:0000256" key="12">
    <source>
        <dbReference type="SAM" id="Phobius"/>
    </source>
</evidence>
<dbReference type="SMART" id="SM00220">
    <property type="entry name" value="S_TKc"/>
    <property type="match status" value="1"/>
</dbReference>
<evidence type="ECO:0000256" key="10">
    <source>
        <dbReference type="PROSITE-ProRule" id="PRU10141"/>
    </source>
</evidence>
<keyword evidence="16" id="KW-1185">Reference proteome</keyword>
<dbReference type="PROSITE" id="PS00108">
    <property type="entry name" value="PROTEIN_KINASE_ST"/>
    <property type="match status" value="1"/>
</dbReference>
<dbReference type="InterPro" id="IPR005543">
    <property type="entry name" value="PASTA_dom"/>
</dbReference>
<dbReference type="Proteomes" id="UP001597326">
    <property type="component" value="Unassembled WGS sequence"/>
</dbReference>
<dbReference type="InterPro" id="IPR017441">
    <property type="entry name" value="Protein_kinase_ATP_BS"/>
</dbReference>
<feature type="compositionally biased region" description="Low complexity" evidence="11">
    <location>
        <begin position="650"/>
        <end position="684"/>
    </location>
</feature>
<feature type="region of interest" description="Disordered" evidence="11">
    <location>
        <begin position="609"/>
        <end position="684"/>
    </location>
</feature>
<evidence type="ECO:0000256" key="11">
    <source>
        <dbReference type="SAM" id="MobiDB-lite"/>
    </source>
</evidence>
<evidence type="ECO:0000256" key="5">
    <source>
        <dbReference type="ARBA" id="ARBA00022741"/>
    </source>
</evidence>
<feature type="compositionally biased region" description="Polar residues" evidence="11">
    <location>
        <begin position="629"/>
        <end position="638"/>
    </location>
</feature>
<reference evidence="16" key="1">
    <citation type="journal article" date="2019" name="Int. J. Syst. Evol. Microbiol.">
        <title>The Global Catalogue of Microorganisms (GCM) 10K type strain sequencing project: providing services to taxonomists for standard genome sequencing and annotation.</title>
        <authorList>
            <consortium name="The Broad Institute Genomics Platform"/>
            <consortium name="The Broad Institute Genome Sequencing Center for Infectious Disease"/>
            <person name="Wu L."/>
            <person name="Ma J."/>
        </authorList>
    </citation>
    <scope>NUCLEOTIDE SEQUENCE [LARGE SCALE GENOMIC DNA]</scope>
    <source>
        <strain evidence="16">CAIM 431</strain>
    </source>
</reference>
<dbReference type="EMBL" id="JBHUFZ010000023">
    <property type="protein sequence ID" value="MFD1890580.1"/>
    <property type="molecule type" value="Genomic_DNA"/>
</dbReference>
<keyword evidence="2" id="KW-0723">Serine/threonine-protein kinase</keyword>
<dbReference type="CDD" id="cd14014">
    <property type="entry name" value="STKc_PknB_like"/>
    <property type="match status" value="1"/>
</dbReference>
<keyword evidence="3" id="KW-0808">Transferase</keyword>
<protein>
    <recommendedName>
        <fullName evidence="1">non-specific serine/threonine protein kinase</fullName>
        <ecNumber evidence="1">2.7.11.1</ecNumber>
    </recommendedName>
</protein>
<keyword evidence="12" id="KW-0812">Transmembrane</keyword>
<evidence type="ECO:0000256" key="6">
    <source>
        <dbReference type="ARBA" id="ARBA00022777"/>
    </source>
</evidence>
<keyword evidence="5 10" id="KW-0547">Nucleotide-binding</keyword>
<evidence type="ECO:0000313" key="15">
    <source>
        <dbReference type="EMBL" id="MFD1890580.1"/>
    </source>
</evidence>
<organism evidence="15 16">
    <name type="scientific">Luteococcus peritonei</name>
    <dbReference type="NCBI Taxonomy" id="88874"/>
    <lineage>
        <taxon>Bacteria</taxon>
        <taxon>Bacillati</taxon>
        <taxon>Actinomycetota</taxon>
        <taxon>Actinomycetes</taxon>
        <taxon>Propionibacteriales</taxon>
        <taxon>Propionibacteriaceae</taxon>
        <taxon>Luteococcus</taxon>
    </lineage>
</organism>
<evidence type="ECO:0000256" key="9">
    <source>
        <dbReference type="ARBA" id="ARBA00048679"/>
    </source>
</evidence>
<evidence type="ECO:0000259" key="14">
    <source>
        <dbReference type="PROSITE" id="PS51178"/>
    </source>
</evidence>
<dbReference type="PANTHER" id="PTHR43289">
    <property type="entry name" value="MITOGEN-ACTIVATED PROTEIN KINASE KINASE KINASE 20-RELATED"/>
    <property type="match status" value="1"/>
</dbReference>
<keyword evidence="7 10" id="KW-0067">ATP-binding</keyword>
<dbReference type="Pfam" id="PF00069">
    <property type="entry name" value="Pkinase"/>
    <property type="match status" value="1"/>
</dbReference>
<dbReference type="PANTHER" id="PTHR43289:SF6">
    <property type="entry name" value="SERINE_THREONINE-PROTEIN KINASE NEKL-3"/>
    <property type="match status" value="1"/>
</dbReference>
<dbReference type="SUPFAM" id="SSF56112">
    <property type="entry name" value="Protein kinase-like (PK-like)"/>
    <property type="match status" value="1"/>
</dbReference>
<evidence type="ECO:0000256" key="2">
    <source>
        <dbReference type="ARBA" id="ARBA00022527"/>
    </source>
</evidence>
<keyword evidence="12" id="KW-1133">Transmembrane helix</keyword>
<comment type="catalytic activity">
    <reaction evidence="9">
        <text>L-seryl-[protein] + ATP = O-phospho-L-seryl-[protein] + ADP + H(+)</text>
        <dbReference type="Rhea" id="RHEA:17989"/>
        <dbReference type="Rhea" id="RHEA-COMP:9863"/>
        <dbReference type="Rhea" id="RHEA-COMP:11604"/>
        <dbReference type="ChEBI" id="CHEBI:15378"/>
        <dbReference type="ChEBI" id="CHEBI:29999"/>
        <dbReference type="ChEBI" id="CHEBI:30616"/>
        <dbReference type="ChEBI" id="CHEBI:83421"/>
        <dbReference type="ChEBI" id="CHEBI:456216"/>
        <dbReference type="EC" id="2.7.11.1"/>
    </reaction>
</comment>
<evidence type="ECO:0000256" key="8">
    <source>
        <dbReference type="ARBA" id="ARBA00047899"/>
    </source>
</evidence>
<name>A0ABW4RY45_9ACTN</name>
<sequence>MTQHDQVLGGRYQLDEVIGRGGMAEVWRARDIRLGRDVAVKRLRVDLATDPTFQARFRREAQSAAGLNHPNIVATYDTGEDPDDKTGIAVPYIVMELVEGHTLRDVLRSDRRIRPEKALEWTQGVLDALQHSHRAGIIHRDIKPANVMLTPNGHVTVMDFGIARAVADTSATMTQTAAVIGTAQYLSPEQARGETVDSRSDIYSAGCLLYELLTGRPPFVGDSPVSVAYQHVREAPVPPSQLDPELTSQMDAIALKSLAKDPAQRYQSAKEMRDDIARLLAGQEVTAVIPTPVAPVAAPTAVTQVVSSPATASSAASATETLVPSYETAEQETDEQPKKSRVGWIIAGLLGLLLLVGGIFGYQLLGGGKQDNTAMVPTVIGQTEQGAISQVETAGFTAKVTKVNGPADTEGQVTDQDPDAGVTLEKGKTVTIELNEGPATNKIPAGLVGMSEAEARKALTEANFPAGNITVKDASVEQESEHLDFTAGQIVASNPASGAEVVPATQKVTLFRATGKSPVPSLEGMTHARAEKEAKQSGFALSPSAGDSDAVVVGQNPKAGSMLTRGETITVQVEQEDPEVPSVVGRGEDEAKQLLEKAGFGVKVTTSAVTDQSQDGTVVDQDPKGGTATKGSTVTISVGTYRAAPAPADPTSSQPQSTAPSTAASSRPPASSAPPATSTASSTP</sequence>
<dbReference type="Gene3D" id="3.30.200.20">
    <property type="entry name" value="Phosphorylase Kinase, domain 1"/>
    <property type="match status" value="1"/>
</dbReference>
<evidence type="ECO:0000256" key="4">
    <source>
        <dbReference type="ARBA" id="ARBA00022737"/>
    </source>
</evidence>
<dbReference type="InterPro" id="IPR011009">
    <property type="entry name" value="Kinase-like_dom_sf"/>
</dbReference>
<feature type="domain" description="Protein kinase" evidence="13">
    <location>
        <begin position="12"/>
        <end position="280"/>
    </location>
</feature>
<accession>A0ABW4RY45</accession>
<evidence type="ECO:0000256" key="7">
    <source>
        <dbReference type="ARBA" id="ARBA00022840"/>
    </source>
</evidence>
<evidence type="ECO:0000259" key="13">
    <source>
        <dbReference type="PROSITE" id="PS50011"/>
    </source>
</evidence>
<feature type="binding site" evidence="10">
    <location>
        <position position="41"/>
    </location>
    <ligand>
        <name>ATP</name>
        <dbReference type="ChEBI" id="CHEBI:30616"/>
    </ligand>
</feature>
<dbReference type="Pfam" id="PF03793">
    <property type="entry name" value="PASTA"/>
    <property type="match status" value="4"/>
</dbReference>